<organism evidence="1 2">
    <name type="scientific">Algoriphagus boritolerans DSM 17298 = JCM 18970</name>
    <dbReference type="NCBI Taxonomy" id="1120964"/>
    <lineage>
        <taxon>Bacteria</taxon>
        <taxon>Pseudomonadati</taxon>
        <taxon>Bacteroidota</taxon>
        <taxon>Cytophagia</taxon>
        <taxon>Cytophagales</taxon>
        <taxon>Cyclobacteriaceae</taxon>
        <taxon>Algoriphagus</taxon>
    </lineage>
</organism>
<evidence type="ECO:0000313" key="2">
    <source>
        <dbReference type="Proteomes" id="UP000236736"/>
    </source>
</evidence>
<name>A0A1H5S6Q6_9BACT</name>
<proteinExistence type="predicted"/>
<dbReference type="RefSeq" id="WP_103922995.1">
    <property type="nucleotide sequence ID" value="NZ_BBFN01000001.1"/>
</dbReference>
<reference evidence="2" key="1">
    <citation type="submission" date="2016-10" db="EMBL/GenBank/DDBJ databases">
        <authorList>
            <person name="Varghese N."/>
            <person name="Submissions S."/>
        </authorList>
    </citation>
    <scope>NUCLEOTIDE SEQUENCE [LARGE SCALE GENOMIC DNA]</scope>
    <source>
        <strain evidence="2">DSM 17298</strain>
    </source>
</reference>
<dbReference type="EMBL" id="FNVR01000001">
    <property type="protein sequence ID" value="SEF45461.1"/>
    <property type="molecule type" value="Genomic_DNA"/>
</dbReference>
<protein>
    <submittedName>
        <fullName evidence="1">Uncharacterized protein</fullName>
    </submittedName>
</protein>
<gene>
    <name evidence="1" type="ORF">SAMN03080598_00277</name>
</gene>
<sequence>MKFFYLSSKPNNLGMFEVHEKECEAIPDAIDRDYLGPFNNGKEALRKAILINPNSVCCEKCCTSNFNALFGQSKSREN</sequence>
<accession>A0A1H5S6Q6</accession>
<evidence type="ECO:0000313" key="1">
    <source>
        <dbReference type="EMBL" id="SEF45461.1"/>
    </source>
</evidence>
<dbReference type="AlphaFoldDB" id="A0A1H5S6Q6"/>
<keyword evidence="2" id="KW-1185">Reference proteome</keyword>
<dbReference type="OrthoDB" id="47198at2"/>
<dbReference type="Proteomes" id="UP000236736">
    <property type="component" value="Unassembled WGS sequence"/>
</dbReference>